<comment type="caution">
    <text evidence="3">The sequence shown here is derived from an EMBL/GenBank/DDBJ whole genome shotgun (WGS) entry which is preliminary data.</text>
</comment>
<dbReference type="Proteomes" id="UP000286031">
    <property type="component" value="Unassembled WGS sequence"/>
</dbReference>
<evidence type="ECO:0000313" key="3">
    <source>
        <dbReference type="EMBL" id="RGX10452.1"/>
    </source>
</evidence>
<dbReference type="RefSeq" id="WP_117512271.1">
    <property type="nucleotide sequence ID" value="NZ_JAQCPI010000009.1"/>
</dbReference>
<dbReference type="Proteomes" id="UP000424805">
    <property type="component" value="Unassembled WGS sequence"/>
</dbReference>
<evidence type="ECO:0000259" key="1">
    <source>
        <dbReference type="Pfam" id="PF03235"/>
    </source>
</evidence>
<dbReference type="Pfam" id="PF03235">
    <property type="entry name" value="GmrSD_N"/>
    <property type="match status" value="1"/>
</dbReference>
<reference evidence="2 5" key="2">
    <citation type="journal article" date="2019" name="Nat. Med.">
        <title>A library of human gut bacterial isolates paired with longitudinal multiomics data enables mechanistic microbiome research.</title>
        <authorList>
            <person name="Poyet M."/>
            <person name="Groussin M."/>
            <person name="Gibbons S.M."/>
            <person name="Avila-Pacheco J."/>
            <person name="Jiang X."/>
            <person name="Kearney S.M."/>
            <person name="Perrotta A.R."/>
            <person name="Berdy B."/>
            <person name="Zhao S."/>
            <person name="Lieberman T.D."/>
            <person name="Swanson P.K."/>
            <person name="Smith M."/>
            <person name="Roesemann S."/>
            <person name="Alexander J.E."/>
            <person name="Rich S.A."/>
            <person name="Livny J."/>
            <person name="Vlamakis H."/>
            <person name="Clish C."/>
            <person name="Bullock K."/>
            <person name="Deik A."/>
            <person name="Scott J."/>
            <person name="Pierce K.A."/>
            <person name="Xavier R.J."/>
            <person name="Alm E.J."/>
        </authorList>
    </citation>
    <scope>NUCLEOTIDE SEQUENCE [LARGE SCALE GENOMIC DNA]</scope>
    <source>
        <strain evidence="2 5">BIOML-A15</strain>
    </source>
</reference>
<sequence>MATNKITFWQLLQNNSIEIPIVQRDYAQGRVGKEYLRKNFLTSLKQALDGETLKLDFVYGSVENNTLQPLDGQQRLTTLWLLHWYIALFADKYEEAFNILARFSYETRISSREFIQNLCHTENFTSFDKKDVVKFIKDATWYYSAWNQDPTISSMLRMIKGTDIGDKSGEDIVDGLEELFIHTKKDVFEKYWERLTETDAIAFYQQPLEDFGLSDDLYVKMNARGKQLTSFENLKADLIGYLREQERVSEQGEILNKRWKNLLDIRNGIPIKIDTEWNQLFWDNRSEDHKIDEIFFAFVNRFFWNELFTAKNDNGDYILTLSSVSKNPSYEYFNADDSDRYIGFDPYKYYMGSIPVSFFEKLEIILDNYSSFQGIIPSPRWMKGFDFIPTYRNNKNSKDEKKEISGINQLQRIVFFAVCKYFSEGIPNQQSLNRWMRVVYNLISGTDRTGSPEIRDVETVRKAISYLDTIDSHNAISSLAFMKMDVAEGGESSTSVLTRRWNEEIAKALQIYKNPDWENRIIEAEDYSFFHGSIRFLFQDEEGKTDWAMFNDKWNTVQRFFVRNENQSSVMNEDYHNTELLKILFSRFTTENFWGNLWWNYRTFNNKANTWMYYLLSPDLCSPIHYLLLGYPRSTQWQQSYQDDFAKHTLFLLTHTQLLDYVRKKMSNSWIRDYSYSKHKAIYPSSTGVFLNASVRDKFLLNSDGIQVDDSAKIPGTPLLYGWNINFRYKQHNFQWYRTDYVYLMNSNDGNVYVENDVEGTTEEEKYFCFKCADCMSKEVILSRLDELILRHKTCPFKAESNEGLSV</sequence>
<accession>A0A413ESG6</accession>
<evidence type="ECO:0000313" key="2">
    <source>
        <dbReference type="EMBL" id="KAA4626689.1"/>
    </source>
</evidence>
<feature type="domain" description="GmrSD restriction endonucleases N-terminal" evidence="1">
    <location>
        <begin position="10"/>
        <end position="238"/>
    </location>
</feature>
<gene>
    <name evidence="3" type="ORF">DWV35_10140</name>
    <name evidence="2" type="ORF">F3B90_12430</name>
</gene>
<name>A0A413ESG6_BACOV</name>
<evidence type="ECO:0000313" key="4">
    <source>
        <dbReference type="Proteomes" id="UP000286031"/>
    </source>
</evidence>
<dbReference type="EMBL" id="VWFP01000011">
    <property type="protein sequence ID" value="KAA4626689.1"/>
    <property type="molecule type" value="Genomic_DNA"/>
</dbReference>
<dbReference type="InterPro" id="IPR004919">
    <property type="entry name" value="GmrSD_N"/>
</dbReference>
<reference evidence="3 4" key="1">
    <citation type="submission" date="2018-08" db="EMBL/GenBank/DDBJ databases">
        <title>A genome reference for cultivated species of the human gut microbiota.</title>
        <authorList>
            <person name="Zou Y."/>
            <person name="Xue W."/>
            <person name="Luo G."/>
        </authorList>
    </citation>
    <scope>NUCLEOTIDE SEQUENCE [LARGE SCALE GENOMIC DNA]</scope>
    <source>
        <strain evidence="3 4">AF04-46</strain>
    </source>
</reference>
<organism evidence="3 4">
    <name type="scientific">Bacteroides ovatus</name>
    <dbReference type="NCBI Taxonomy" id="28116"/>
    <lineage>
        <taxon>Bacteria</taxon>
        <taxon>Pseudomonadati</taxon>
        <taxon>Bacteroidota</taxon>
        <taxon>Bacteroidia</taxon>
        <taxon>Bacteroidales</taxon>
        <taxon>Bacteroidaceae</taxon>
        <taxon>Bacteroides</taxon>
    </lineage>
</organism>
<proteinExistence type="predicted"/>
<dbReference type="EMBL" id="QSBI01000010">
    <property type="protein sequence ID" value="RGX10452.1"/>
    <property type="molecule type" value="Genomic_DNA"/>
</dbReference>
<protein>
    <submittedName>
        <fullName evidence="3">DUF262 domain-containing protein</fullName>
    </submittedName>
</protein>
<evidence type="ECO:0000313" key="5">
    <source>
        <dbReference type="Proteomes" id="UP000424805"/>
    </source>
</evidence>
<dbReference type="AlphaFoldDB" id="A0A413ESG6"/>